<evidence type="ECO:0000313" key="3">
    <source>
        <dbReference type="Proteomes" id="UP000030744"/>
    </source>
</evidence>
<feature type="compositionally biased region" description="Low complexity" evidence="1">
    <location>
        <begin position="241"/>
        <end position="257"/>
    </location>
</feature>
<evidence type="ECO:0000313" key="2">
    <source>
        <dbReference type="EMBL" id="CDJ30798.1"/>
    </source>
</evidence>
<accession>U6K4W1</accession>
<keyword evidence="3" id="KW-1185">Reference proteome</keyword>
<proteinExistence type="predicted"/>
<feature type="compositionally biased region" description="Low complexity" evidence="1">
    <location>
        <begin position="203"/>
        <end position="217"/>
    </location>
</feature>
<reference evidence="2" key="2">
    <citation type="submission" date="2013-10" db="EMBL/GenBank/DDBJ databases">
        <authorList>
            <person name="Aslett M."/>
        </authorList>
    </citation>
    <scope>NUCLEOTIDE SEQUENCE [LARGE SCALE GENOMIC DNA]</scope>
    <source>
        <strain evidence="2">Houghton</strain>
    </source>
</reference>
<dbReference type="VEuPathDB" id="ToxoDB:EMH_0061280"/>
<dbReference type="RefSeq" id="XP_013353363.1">
    <property type="nucleotide sequence ID" value="XM_013497909.1"/>
</dbReference>
<protein>
    <submittedName>
        <fullName evidence="2">Uncharacterized protein</fullName>
    </submittedName>
</protein>
<sequence length="464" mass="49885">MRMSSRCSGRNPFFGEEEWIPLDADELAVLCLELGGWAPTTDPQSVLSSSIRMPPVVSTSRGHAGTYMLQGLQTPSDLSGASSREKWHRAAGQYRGQRISHGDSDGWGPSPSKVQRRSCDSSEQTGAVTGAVTESSAEQRLAQAVQQTTGTPSADDKLLESQGVPTPFAHEKNLTASTGDIQGVQQTQFSVRSVLQQSPTTPPETSTAPPTGSATRTVTALADSEEASASEGVWVPGGQSGSFASAGPAPNGSGEASAGSAALAVVQMLSGPEGESGPRKHPFVRVPVLMPYVRVADISDKTPERGTSGGPIAVILRDVRNLCLKPALHICEANELVSAAITSIATESLGRRFLVFNVFHTVLKLTGDSKPRLMKLWQDLIANVPTVYAQPSRNISSKRHRFQHELSHQLSAALESYKNGSSPSEDEILDIKRKLFCMEFSPRCFLRESWNLWRQDDKEFRGAS</sequence>
<reference evidence="2" key="1">
    <citation type="submission" date="2013-10" db="EMBL/GenBank/DDBJ databases">
        <title>Genomic analysis of the causative agents of coccidiosis in chickens.</title>
        <authorList>
            <person name="Reid A.J."/>
            <person name="Blake D."/>
            <person name="Billington K."/>
            <person name="Browne H."/>
            <person name="Dunn M."/>
            <person name="Hung S."/>
            <person name="Kawahara F."/>
            <person name="Miranda-Saavedra D."/>
            <person name="Mourier T."/>
            <person name="Nagra H."/>
            <person name="Otto T.D."/>
            <person name="Rawlings N."/>
            <person name="Sanchez A."/>
            <person name="Sanders M."/>
            <person name="Subramaniam C."/>
            <person name="Tay Y."/>
            <person name="Dear P."/>
            <person name="Doerig C."/>
            <person name="Gruber A."/>
            <person name="Parkinson J."/>
            <person name="Shirley M."/>
            <person name="Wan K.L."/>
            <person name="Berriman M."/>
            <person name="Tomley F."/>
            <person name="Pain A."/>
        </authorList>
    </citation>
    <scope>NUCLEOTIDE SEQUENCE [LARGE SCALE GENOMIC DNA]</scope>
    <source>
        <strain evidence="2">Houghton</strain>
    </source>
</reference>
<dbReference type="AlphaFoldDB" id="U6K4W1"/>
<organism evidence="2 3">
    <name type="scientific">Eimeria mitis</name>
    <dbReference type="NCBI Taxonomy" id="44415"/>
    <lineage>
        <taxon>Eukaryota</taxon>
        <taxon>Sar</taxon>
        <taxon>Alveolata</taxon>
        <taxon>Apicomplexa</taxon>
        <taxon>Conoidasida</taxon>
        <taxon>Coccidia</taxon>
        <taxon>Eucoccidiorida</taxon>
        <taxon>Eimeriorina</taxon>
        <taxon>Eimeriidae</taxon>
        <taxon>Eimeria</taxon>
    </lineage>
</organism>
<dbReference type="GeneID" id="25380736"/>
<dbReference type="OrthoDB" id="346600at2759"/>
<feature type="region of interest" description="Disordered" evidence="1">
    <location>
        <begin position="72"/>
        <end position="137"/>
    </location>
</feature>
<feature type="region of interest" description="Disordered" evidence="1">
    <location>
        <begin position="192"/>
        <end position="257"/>
    </location>
</feature>
<feature type="compositionally biased region" description="Polar residues" evidence="1">
    <location>
        <begin position="121"/>
        <end position="137"/>
    </location>
</feature>
<feature type="compositionally biased region" description="Polar residues" evidence="1">
    <location>
        <begin position="72"/>
        <end position="82"/>
    </location>
</feature>
<gene>
    <name evidence="2" type="ORF">EMH_0061280</name>
</gene>
<name>U6K4W1_9EIME</name>
<dbReference type="EMBL" id="HG682777">
    <property type="protein sequence ID" value="CDJ30798.1"/>
    <property type="molecule type" value="Genomic_DNA"/>
</dbReference>
<dbReference type="Proteomes" id="UP000030744">
    <property type="component" value="Unassembled WGS sequence"/>
</dbReference>
<evidence type="ECO:0000256" key="1">
    <source>
        <dbReference type="SAM" id="MobiDB-lite"/>
    </source>
</evidence>